<proteinExistence type="inferred from homology"/>
<evidence type="ECO:0000256" key="2">
    <source>
        <dbReference type="ARBA" id="ARBA00022729"/>
    </source>
</evidence>
<organism evidence="4 5">
    <name type="scientific">Gluconacetobacter sacchari</name>
    <dbReference type="NCBI Taxonomy" id="92759"/>
    <lineage>
        <taxon>Bacteria</taxon>
        <taxon>Pseudomonadati</taxon>
        <taxon>Pseudomonadota</taxon>
        <taxon>Alphaproteobacteria</taxon>
        <taxon>Acetobacterales</taxon>
        <taxon>Acetobacteraceae</taxon>
        <taxon>Gluconacetobacter</taxon>
    </lineage>
</organism>
<dbReference type="CDD" id="cd06911">
    <property type="entry name" value="VirB9_CagX_TrbG"/>
    <property type="match status" value="1"/>
</dbReference>
<comment type="similarity">
    <text evidence="1">Belongs to the TrbG/VirB9 family.</text>
</comment>
<feature type="chain" id="PRO_5030684461" evidence="3">
    <location>
        <begin position="19"/>
        <end position="326"/>
    </location>
</feature>
<protein>
    <submittedName>
        <fullName evidence="4">TrbG/VirB9 family P-type conjugative transfer protein</fullName>
    </submittedName>
</protein>
<dbReference type="Gene3D" id="2.60.40.2500">
    <property type="match status" value="1"/>
</dbReference>
<gene>
    <name evidence="4" type="ORF">HLH48_15675</name>
</gene>
<dbReference type="AlphaFoldDB" id="A0A7W4NS13"/>
<dbReference type="PROSITE" id="PS51257">
    <property type="entry name" value="PROKAR_LIPOPROTEIN"/>
    <property type="match status" value="1"/>
</dbReference>
<evidence type="ECO:0000256" key="1">
    <source>
        <dbReference type="ARBA" id="ARBA00006135"/>
    </source>
</evidence>
<evidence type="ECO:0000313" key="5">
    <source>
        <dbReference type="Proteomes" id="UP000589085"/>
    </source>
</evidence>
<comment type="caution">
    <text evidence="4">The sequence shown here is derived from an EMBL/GenBank/DDBJ whole genome shotgun (WGS) entry which is preliminary data.</text>
</comment>
<dbReference type="InterPro" id="IPR033645">
    <property type="entry name" value="VirB9/CagX/TrbG_C"/>
</dbReference>
<keyword evidence="2 3" id="KW-0732">Signal</keyword>
<reference evidence="4 5" key="1">
    <citation type="submission" date="2020-04" db="EMBL/GenBank/DDBJ databases">
        <title>Description of novel Gluconacetobacter.</title>
        <authorList>
            <person name="Sombolestani A."/>
        </authorList>
    </citation>
    <scope>NUCLEOTIDE SEQUENCE [LARGE SCALE GENOMIC DNA]</scope>
    <source>
        <strain evidence="4 5">LMG 19747</strain>
    </source>
</reference>
<sequence>MSVAAPRFAVLLGLTAFAGCGGRELPPVTVTAPGVANPEFDLHRALDDIKTFLSDFNGRLPTPARASVALQVTQPITLIAGSQTTTAATPFIPSPEASRMASRMTGRDGTVWFAYRDGTPHIGTRPGTLSLVWLQAGETVGPAPLMADPSAGWSIDLIPGKRGIHAAPAIAIRQTAGARKAALHITTSKRSYAIMLDPDAPAADTRVRFSYSADDPNRQPDISAFELSARTGGQPARIDTLRVTGPAVSWRPMRVYRDGGRTYIQFPPDGINSAPRLVVVSPADKDAQNYHTVGDSYVIDRLIDDGMLIGNESGHPTIRFTHGEAP</sequence>
<dbReference type="Pfam" id="PF03524">
    <property type="entry name" value="CagX"/>
    <property type="match status" value="1"/>
</dbReference>
<name>A0A7W4NS13_9PROT</name>
<dbReference type="EMBL" id="JABEQJ010000022">
    <property type="protein sequence ID" value="MBB2161593.1"/>
    <property type="molecule type" value="Genomic_DNA"/>
</dbReference>
<dbReference type="RefSeq" id="WP_182998424.1">
    <property type="nucleotide sequence ID" value="NZ_JABEQJ010000022.1"/>
</dbReference>
<dbReference type="InterPro" id="IPR038161">
    <property type="entry name" value="VirB9/CagX/TrbG_C_sf"/>
</dbReference>
<dbReference type="InterPro" id="IPR010258">
    <property type="entry name" value="Conjugal_tfr_TrbG/VirB9/CagX"/>
</dbReference>
<feature type="signal peptide" evidence="3">
    <location>
        <begin position="1"/>
        <end position="18"/>
    </location>
</feature>
<accession>A0A7W4NS13</accession>
<dbReference type="Proteomes" id="UP000589085">
    <property type="component" value="Unassembled WGS sequence"/>
</dbReference>
<evidence type="ECO:0000256" key="3">
    <source>
        <dbReference type="SAM" id="SignalP"/>
    </source>
</evidence>
<evidence type="ECO:0000313" key="4">
    <source>
        <dbReference type="EMBL" id="MBB2161593.1"/>
    </source>
</evidence>